<reference evidence="6 7" key="1">
    <citation type="submission" date="2020-04" db="EMBL/GenBank/DDBJ databases">
        <authorList>
            <person name="De Canck E."/>
        </authorList>
    </citation>
    <scope>NUCLEOTIDE SEQUENCE [LARGE SCALE GENOMIC DNA]</scope>
    <source>
        <strain evidence="6 7">LMG 28138</strain>
    </source>
</reference>
<evidence type="ECO:0000313" key="6">
    <source>
        <dbReference type="EMBL" id="CAB3803192.1"/>
    </source>
</evidence>
<dbReference type="Pfam" id="PF16363">
    <property type="entry name" value="GDP_Man_Dehyd"/>
    <property type="match status" value="1"/>
</dbReference>
<dbReference type="GO" id="GO:0008446">
    <property type="term" value="F:GDP-mannose 4,6-dehydratase activity"/>
    <property type="evidence" value="ECO:0007669"/>
    <property type="project" value="UniProtKB-EC"/>
</dbReference>
<evidence type="ECO:0000313" key="7">
    <source>
        <dbReference type="Proteomes" id="UP000494115"/>
    </source>
</evidence>
<dbReference type="Gene3D" id="3.40.50.720">
    <property type="entry name" value="NAD(P)-binding Rossmann-like Domain"/>
    <property type="match status" value="1"/>
</dbReference>
<dbReference type="InterPro" id="IPR006368">
    <property type="entry name" value="GDP_Man_deHydtase"/>
</dbReference>
<proteinExistence type="inferred from homology"/>
<organism evidence="6 7">
    <name type="scientific">Pararobbsia alpina</name>
    <dbReference type="NCBI Taxonomy" id="621374"/>
    <lineage>
        <taxon>Bacteria</taxon>
        <taxon>Pseudomonadati</taxon>
        <taxon>Pseudomonadota</taxon>
        <taxon>Betaproteobacteria</taxon>
        <taxon>Burkholderiales</taxon>
        <taxon>Burkholderiaceae</taxon>
        <taxon>Pararobbsia</taxon>
    </lineage>
</organism>
<evidence type="ECO:0000256" key="4">
    <source>
        <dbReference type="ARBA" id="ARBA00023239"/>
    </source>
</evidence>
<dbReference type="Proteomes" id="UP000494115">
    <property type="component" value="Unassembled WGS sequence"/>
</dbReference>
<feature type="domain" description="NAD(P)-binding" evidence="5">
    <location>
        <begin position="7"/>
        <end position="66"/>
    </location>
</feature>
<dbReference type="EC" id="4.2.1.47" evidence="3"/>
<sequence length="68" mass="7584">MAKKSCLITGITGQDGACLAQLLLDRGYQVHGAFRRTTRKPKTKLTDLCRMMVEADLQQHHADVLETV</sequence>
<name>A0A6S7C803_9BURK</name>
<accession>A0A6S7C803</accession>
<dbReference type="InterPro" id="IPR036291">
    <property type="entry name" value="NAD(P)-bd_dom_sf"/>
</dbReference>
<dbReference type="PANTHER" id="PTHR43715">
    <property type="entry name" value="GDP-MANNOSE 4,6-DEHYDRATASE"/>
    <property type="match status" value="1"/>
</dbReference>
<keyword evidence="4 6" id="KW-0456">Lyase</keyword>
<comment type="similarity">
    <text evidence="2">Belongs to the NAD(P)-dependent epimerase/dehydratase family. GDP-mannose 4,6-dehydratase subfamily.</text>
</comment>
<evidence type="ECO:0000259" key="5">
    <source>
        <dbReference type="Pfam" id="PF16363"/>
    </source>
</evidence>
<dbReference type="SUPFAM" id="SSF51735">
    <property type="entry name" value="NAD(P)-binding Rossmann-fold domains"/>
    <property type="match status" value="1"/>
</dbReference>
<dbReference type="InterPro" id="IPR016040">
    <property type="entry name" value="NAD(P)-bd_dom"/>
</dbReference>
<dbReference type="GO" id="GO:0042351">
    <property type="term" value="P:'de novo' GDP-L-fucose biosynthetic process"/>
    <property type="evidence" value="ECO:0007669"/>
    <property type="project" value="TreeGrafter"/>
</dbReference>
<protein>
    <recommendedName>
        <fullName evidence="3">GDP-mannose 4,6-dehydratase</fullName>
        <ecNumber evidence="3">4.2.1.47</ecNumber>
    </recommendedName>
</protein>
<dbReference type="AlphaFoldDB" id="A0A6S7C803"/>
<evidence type="ECO:0000256" key="1">
    <source>
        <dbReference type="ARBA" id="ARBA00001937"/>
    </source>
</evidence>
<evidence type="ECO:0000256" key="3">
    <source>
        <dbReference type="ARBA" id="ARBA00011989"/>
    </source>
</evidence>
<dbReference type="RefSeq" id="WP_175107872.1">
    <property type="nucleotide sequence ID" value="NZ_CADIKM010000052.1"/>
</dbReference>
<dbReference type="EMBL" id="CADIKM010000052">
    <property type="protein sequence ID" value="CAB3803192.1"/>
    <property type="molecule type" value="Genomic_DNA"/>
</dbReference>
<gene>
    <name evidence="6" type="primary">gmd_3</name>
    <name evidence="6" type="ORF">LMG28138_05306</name>
</gene>
<comment type="cofactor">
    <cofactor evidence="1">
        <name>NADP(+)</name>
        <dbReference type="ChEBI" id="CHEBI:58349"/>
    </cofactor>
</comment>
<keyword evidence="7" id="KW-1185">Reference proteome</keyword>
<evidence type="ECO:0000256" key="2">
    <source>
        <dbReference type="ARBA" id="ARBA00009263"/>
    </source>
</evidence>
<dbReference type="PANTHER" id="PTHR43715:SF1">
    <property type="entry name" value="GDP-MANNOSE 4,6 DEHYDRATASE"/>
    <property type="match status" value="1"/>
</dbReference>